<evidence type="ECO:0000256" key="2">
    <source>
        <dbReference type="ARBA" id="ARBA00022898"/>
    </source>
</evidence>
<dbReference type="RefSeq" id="WP_114827870.1">
    <property type="nucleotide sequence ID" value="NZ_QQTO01000019.1"/>
</dbReference>
<feature type="domain" description="Tryptophan synthase beta chain-like PALP" evidence="4">
    <location>
        <begin position="40"/>
        <end position="342"/>
    </location>
</feature>
<evidence type="ECO:0000259" key="4">
    <source>
        <dbReference type="Pfam" id="PF00291"/>
    </source>
</evidence>
<accession>A0A370LCQ8</accession>
<keyword evidence="6" id="KW-1185">Reference proteome</keyword>
<dbReference type="Pfam" id="PF00291">
    <property type="entry name" value="PALP"/>
    <property type="match status" value="1"/>
</dbReference>
<keyword evidence="3" id="KW-0456">Lyase</keyword>
<dbReference type="GO" id="GO:0003941">
    <property type="term" value="F:L-serine ammonia-lyase activity"/>
    <property type="evidence" value="ECO:0007669"/>
    <property type="project" value="TreeGrafter"/>
</dbReference>
<dbReference type="GO" id="GO:0006567">
    <property type="term" value="P:L-threonine catabolic process"/>
    <property type="evidence" value="ECO:0007669"/>
    <property type="project" value="TreeGrafter"/>
</dbReference>
<dbReference type="OrthoDB" id="9778118at2"/>
<dbReference type="InterPro" id="IPR036052">
    <property type="entry name" value="TrpB-like_PALP_sf"/>
</dbReference>
<evidence type="ECO:0000256" key="1">
    <source>
        <dbReference type="ARBA" id="ARBA00001933"/>
    </source>
</evidence>
<comment type="caution">
    <text evidence="5">The sequence shown here is derived from an EMBL/GenBank/DDBJ whole genome shotgun (WGS) entry which is preliminary data.</text>
</comment>
<evidence type="ECO:0000313" key="6">
    <source>
        <dbReference type="Proteomes" id="UP000255207"/>
    </source>
</evidence>
<dbReference type="GO" id="GO:0009097">
    <property type="term" value="P:isoleucine biosynthetic process"/>
    <property type="evidence" value="ECO:0007669"/>
    <property type="project" value="TreeGrafter"/>
</dbReference>
<dbReference type="Proteomes" id="UP000255207">
    <property type="component" value="Unassembled WGS sequence"/>
</dbReference>
<reference evidence="6" key="1">
    <citation type="submission" date="2018-07" db="EMBL/GenBank/DDBJ databases">
        <authorList>
            <person name="Safronova V.I."/>
            <person name="Chirak E.R."/>
            <person name="Sazanova A.L."/>
        </authorList>
    </citation>
    <scope>NUCLEOTIDE SEQUENCE [LARGE SCALE GENOMIC DNA]</scope>
    <source>
        <strain evidence="6">RCAM04685</strain>
    </source>
</reference>
<dbReference type="SUPFAM" id="SSF53686">
    <property type="entry name" value="Tryptophan synthase beta subunit-like PLP-dependent enzymes"/>
    <property type="match status" value="1"/>
</dbReference>
<dbReference type="PANTHER" id="PTHR48078">
    <property type="entry name" value="THREONINE DEHYDRATASE, MITOCHONDRIAL-RELATED"/>
    <property type="match status" value="1"/>
</dbReference>
<dbReference type="GO" id="GO:0004794">
    <property type="term" value="F:threonine deaminase activity"/>
    <property type="evidence" value="ECO:0007669"/>
    <property type="project" value="TreeGrafter"/>
</dbReference>
<gene>
    <name evidence="5" type="ORF">DWE98_04305</name>
</gene>
<dbReference type="InterPro" id="IPR001926">
    <property type="entry name" value="TrpB-like_PALP"/>
</dbReference>
<evidence type="ECO:0000256" key="3">
    <source>
        <dbReference type="ARBA" id="ARBA00023239"/>
    </source>
</evidence>
<evidence type="ECO:0000313" key="5">
    <source>
        <dbReference type="EMBL" id="RDJ29757.1"/>
    </source>
</evidence>
<dbReference type="Gene3D" id="3.40.50.1100">
    <property type="match status" value="2"/>
</dbReference>
<dbReference type="GO" id="GO:0006565">
    <property type="term" value="P:L-serine catabolic process"/>
    <property type="evidence" value="ECO:0007669"/>
    <property type="project" value="TreeGrafter"/>
</dbReference>
<dbReference type="AlphaFoldDB" id="A0A370LCQ8"/>
<proteinExistence type="predicted"/>
<comment type="cofactor">
    <cofactor evidence="1">
        <name>pyridoxal 5'-phosphate</name>
        <dbReference type="ChEBI" id="CHEBI:597326"/>
    </cofactor>
</comment>
<keyword evidence="2" id="KW-0663">Pyridoxal phosphate</keyword>
<dbReference type="InterPro" id="IPR050147">
    <property type="entry name" value="Ser/Thr_Dehydratase"/>
</dbReference>
<name>A0A370LCQ8_9HYPH</name>
<sequence length="387" mass="40091">MRLRCVECGATFEPLLIYRCSACGGILETDGSDDVAPFAFGEGRTPLLRASRIEATLSGFSGEIWLKDETRNPSGSFKDRLISAALGRAIAMGVRGVVCASSGNAGAATAAYAARAGMPAIIVVPAHTPIGKVTQISAHGAILLLVEGHYSRSYDLARALAEEHGFANLTTTFINPYAVAGLTQVGTEIFAQLGNAAPSHVLIPTGSGPLVKGVWQGLADAGATTRLVAVQAAGCAPIVRAFEAGAAQVTAWGMPDTIASGISDPLIGYERDGTYTLRLVRESGGLALAVSDDALRAAMQNLARLEGVYAEPTGASPIAALPRLLADGHLPAGSRVVCLITGHGFKDGRAYQEMPAHTHRVEDPGDTAAVARLCEAAMDGQNLTVRF</sequence>
<protein>
    <submittedName>
        <fullName evidence="5">Pyridoxal-phosphate dependent enzyme</fullName>
    </submittedName>
</protein>
<dbReference type="EMBL" id="QQTP01000001">
    <property type="protein sequence ID" value="RDJ29757.1"/>
    <property type="molecule type" value="Genomic_DNA"/>
</dbReference>
<dbReference type="PANTHER" id="PTHR48078:SF6">
    <property type="entry name" value="L-THREONINE DEHYDRATASE CATABOLIC TDCB"/>
    <property type="match status" value="1"/>
</dbReference>
<organism evidence="5 6">
    <name type="scientific">Bosea caraganae</name>
    <dbReference type="NCBI Taxonomy" id="2763117"/>
    <lineage>
        <taxon>Bacteria</taxon>
        <taxon>Pseudomonadati</taxon>
        <taxon>Pseudomonadota</taxon>
        <taxon>Alphaproteobacteria</taxon>
        <taxon>Hyphomicrobiales</taxon>
        <taxon>Boseaceae</taxon>
        <taxon>Bosea</taxon>
    </lineage>
</organism>